<sequence length="139" mass="16236">MDLTEIRLIIDGGMAVLIWMVQLIVYPSFKYCNKNHLVLWHKKYSGRLAVIVIPLMFSQLIISIIQLFEKVDFNNSVYAILVWSLWLITFVFFVPLHGKIAQGTSTLKTLSSLIIRNWIRTVLWTLLFILSVSFRIYTL</sequence>
<keyword evidence="1" id="KW-0812">Transmembrane</keyword>
<organism evidence="2 3">
    <name type="scientific">Patiriisocius marinus</name>
    <dbReference type="NCBI Taxonomy" id="1397112"/>
    <lineage>
        <taxon>Bacteria</taxon>
        <taxon>Pseudomonadati</taxon>
        <taxon>Bacteroidota</taxon>
        <taxon>Flavobacteriia</taxon>
        <taxon>Flavobacteriales</taxon>
        <taxon>Flavobacteriaceae</taxon>
        <taxon>Patiriisocius</taxon>
    </lineage>
</organism>
<feature type="transmembrane region" description="Helical" evidence="1">
    <location>
        <begin position="6"/>
        <end position="26"/>
    </location>
</feature>
<evidence type="ECO:0000256" key="1">
    <source>
        <dbReference type="SAM" id="Phobius"/>
    </source>
</evidence>
<feature type="transmembrane region" description="Helical" evidence="1">
    <location>
        <begin position="117"/>
        <end position="137"/>
    </location>
</feature>
<accession>A0A5J4IYQ2</accession>
<reference evidence="2 3" key="1">
    <citation type="submission" date="2019-08" db="EMBL/GenBank/DDBJ databases">
        <title>Draft genome sequence of Ulvibacter marinus type strain NBRC 109484.</title>
        <authorList>
            <person name="Kawano K."/>
            <person name="Ushijima N."/>
            <person name="Kihara M."/>
            <person name="Itoh H."/>
        </authorList>
    </citation>
    <scope>NUCLEOTIDE SEQUENCE [LARGE SCALE GENOMIC DNA]</scope>
    <source>
        <strain evidence="2 3">NBRC 109484</strain>
    </source>
</reference>
<evidence type="ECO:0000313" key="2">
    <source>
        <dbReference type="EMBL" id="GER58603.1"/>
    </source>
</evidence>
<protein>
    <recommendedName>
        <fullName evidence="4">DUF4149 domain-containing protein</fullName>
    </recommendedName>
</protein>
<proteinExistence type="predicted"/>
<keyword evidence="3" id="KW-1185">Reference proteome</keyword>
<gene>
    <name evidence="2" type="ORF">ULMA_07110</name>
</gene>
<feature type="transmembrane region" description="Helical" evidence="1">
    <location>
        <begin position="47"/>
        <end position="65"/>
    </location>
</feature>
<comment type="caution">
    <text evidence="2">The sequence shown here is derived from an EMBL/GenBank/DDBJ whole genome shotgun (WGS) entry which is preliminary data.</text>
</comment>
<dbReference type="OrthoDB" id="883418at2"/>
<name>A0A5J4IYQ2_9FLAO</name>
<feature type="transmembrane region" description="Helical" evidence="1">
    <location>
        <begin position="77"/>
        <end position="96"/>
    </location>
</feature>
<evidence type="ECO:0000313" key="3">
    <source>
        <dbReference type="Proteomes" id="UP000326509"/>
    </source>
</evidence>
<evidence type="ECO:0008006" key="4">
    <source>
        <dbReference type="Google" id="ProtNLM"/>
    </source>
</evidence>
<keyword evidence="1" id="KW-0472">Membrane</keyword>
<dbReference type="Proteomes" id="UP000326509">
    <property type="component" value="Unassembled WGS sequence"/>
</dbReference>
<dbReference type="AlphaFoldDB" id="A0A5J4IYQ2"/>
<dbReference type="EMBL" id="BKCG01000001">
    <property type="protein sequence ID" value="GER58603.1"/>
    <property type="molecule type" value="Genomic_DNA"/>
</dbReference>
<keyword evidence="1" id="KW-1133">Transmembrane helix</keyword>
<dbReference type="RefSeq" id="WP_151672672.1">
    <property type="nucleotide sequence ID" value="NZ_BKCG01000001.1"/>
</dbReference>